<dbReference type="EMBL" id="WHOA01000095">
    <property type="protein sequence ID" value="NOU72547.1"/>
    <property type="molecule type" value="Genomic_DNA"/>
</dbReference>
<feature type="transmembrane region" description="Helical" evidence="1">
    <location>
        <begin position="153"/>
        <end position="171"/>
    </location>
</feature>
<dbReference type="Proteomes" id="UP000616779">
    <property type="component" value="Unassembled WGS sequence"/>
</dbReference>
<sequence>MNNITKYAWEFTKITLRILLLSIIFIFKKILTMNDRNLPLLFFALNLPCIFTSIWLVYKGFQIGIFFLDILFYALFICAGYRMITYLLKLRRDISDLKYFKANEYRSDLKNRRQWIEMIVYIFYSFLLQTSVYLGLFSNNLNLSYKFNSNVEYIALFILLSIVALGIKYCIFRFSHRLFFQFIIAFSTIFSFFVLLASITFILGFTVSYFENDSSFISFYYDNILSNVILLPFLASDHFTEYVIIDLGVSFIIQGLLFFATPAYLTEKVKLSFKFNSIFFGIISALILMYSNQIAILLSSFLNWFPTNNEFYHETIIKIQTSNYKELKEFVDRLFKVVLFPYVIGSMIFGYFFDEREAKYKSKAKKAYSRAINLCCEGNKAEVVRELKRSIYYGGGTYEIMIKTNAHFHNFVLDVIKE</sequence>
<feature type="transmembrane region" description="Helical" evidence="1">
    <location>
        <begin position="115"/>
        <end position="133"/>
    </location>
</feature>
<organism evidence="2 3">
    <name type="scientific">Paenibacillus phytorum</name>
    <dbReference type="NCBI Taxonomy" id="2654977"/>
    <lineage>
        <taxon>Bacteria</taxon>
        <taxon>Bacillati</taxon>
        <taxon>Bacillota</taxon>
        <taxon>Bacilli</taxon>
        <taxon>Bacillales</taxon>
        <taxon>Paenibacillaceae</taxon>
        <taxon>Paenibacillus</taxon>
    </lineage>
</organism>
<feature type="transmembrane region" description="Helical" evidence="1">
    <location>
        <begin position="64"/>
        <end position="84"/>
    </location>
</feature>
<reference evidence="2 3" key="1">
    <citation type="submission" date="2019-10" db="EMBL/GenBank/DDBJ databases">
        <title>Description of Paenibacillus terrestris sp. nov.</title>
        <authorList>
            <person name="Carlier A."/>
            <person name="Qi S."/>
        </authorList>
    </citation>
    <scope>NUCLEOTIDE SEQUENCE [LARGE SCALE GENOMIC DNA]</scope>
    <source>
        <strain evidence="2 3">LMG 31458</strain>
    </source>
</reference>
<feature type="transmembrane region" description="Helical" evidence="1">
    <location>
        <begin position="277"/>
        <end position="302"/>
    </location>
</feature>
<feature type="transmembrane region" description="Helical" evidence="1">
    <location>
        <begin position="334"/>
        <end position="353"/>
    </location>
</feature>
<feature type="transmembrane region" description="Helical" evidence="1">
    <location>
        <begin position="14"/>
        <end position="31"/>
    </location>
</feature>
<proteinExistence type="predicted"/>
<feature type="transmembrane region" description="Helical" evidence="1">
    <location>
        <begin position="38"/>
        <end position="58"/>
    </location>
</feature>
<evidence type="ECO:0000256" key="1">
    <source>
        <dbReference type="SAM" id="Phobius"/>
    </source>
</evidence>
<gene>
    <name evidence="2" type="ORF">GC098_14110</name>
</gene>
<keyword evidence="3" id="KW-1185">Reference proteome</keyword>
<keyword evidence="1" id="KW-0472">Membrane</keyword>
<protein>
    <submittedName>
        <fullName evidence="2">Uncharacterized protein</fullName>
    </submittedName>
</protein>
<keyword evidence="1" id="KW-1133">Transmembrane helix</keyword>
<feature type="transmembrane region" description="Helical" evidence="1">
    <location>
        <begin position="242"/>
        <end position="265"/>
    </location>
</feature>
<comment type="caution">
    <text evidence="2">The sequence shown here is derived from an EMBL/GenBank/DDBJ whole genome shotgun (WGS) entry which is preliminary data.</text>
</comment>
<feature type="transmembrane region" description="Helical" evidence="1">
    <location>
        <begin position="183"/>
        <end position="210"/>
    </location>
</feature>
<dbReference type="RefSeq" id="WP_171643834.1">
    <property type="nucleotide sequence ID" value="NZ_WHOA01000095.1"/>
</dbReference>
<evidence type="ECO:0000313" key="3">
    <source>
        <dbReference type="Proteomes" id="UP000616779"/>
    </source>
</evidence>
<name>A0ABX1XVJ7_9BACL</name>
<keyword evidence="1" id="KW-0812">Transmembrane</keyword>
<accession>A0ABX1XVJ7</accession>
<evidence type="ECO:0000313" key="2">
    <source>
        <dbReference type="EMBL" id="NOU72547.1"/>
    </source>
</evidence>